<dbReference type="Pfam" id="PF17164">
    <property type="entry name" value="DUF5122"/>
    <property type="match status" value="1"/>
</dbReference>
<dbReference type="EMBL" id="JADPVI010000001">
    <property type="protein sequence ID" value="MBF8456064.1"/>
    <property type="molecule type" value="Genomic_DNA"/>
</dbReference>
<dbReference type="InterPro" id="IPR013431">
    <property type="entry name" value="Delta_60_rpt"/>
</dbReference>
<dbReference type="Pfam" id="PF18962">
    <property type="entry name" value="Por_Secre_tail"/>
    <property type="match status" value="1"/>
</dbReference>
<evidence type="ECO:0000259" key="2">
    <source>
        <dbReference type="Pfam" id="PF18962"/>
    </source>
</evidence>
<dbReference type="Gene3D" id="2.80.10.50">
    <property type="match status" value="1"/>
</dbReference>
<evidence type="ECO:0000256" key="1">
    <source>
        <dbReference type="ARBA" id="ARBA00022729"/>
    </source>
</evidence>
<protein>
    <submittedName>
        <fullName evidence="3">T9SS type A sorting domain-containing protein</fullName>
    </submittedName>
</protein>
<reference evidence="3 4" key="1">
    <citation type="submission" date="2020-11" db="EMBL/GenBank/DDBJ databases">
        <title>Kaistella gelatinilytica sp. nov., a flavobacterium isolated from Antarctic Soil.</title>
        <authorList>
            <person name="Li J."/>
        </authorList>
    </citation>
    <scope>NUCLEOTIDE SEQUENCE [LARGE SCALE GENOMIC DNA]</scope>
    <source>
        <strain evidence="3 4">G5-32</strain>
    </source>
</reference>
<dbReference type="RefSeq" id="WP_196078607.1">
    <property type="nucleotide sequence ID" value="NZ_JADPVI010000001.1"/>
</dbReference>
<evidence type="ECO:0000313" key="4">
    <source>
        <dbReference type="Proteomes" id="UP000660070"/>
    </source>
</evidence>
<dbReference type="InterPro" id="IPR026444">
    <property type="entry name" value="Secre_tail"/>
</dbReference>
<name>A0ABS0F8N5_9FLAO</name>
<evidence type="ECO:0000313" key="3">
    <source>
        <dbReference type="EMBL" id="MBF8456064.1"/>
    </source>
</evidence>
<keyword evidence="1" id="KW-0732">Signal</keyword>
<comment type="caution">
    <text evidence="3">The sequence shown here is derived from an EMBL/GenBank/DDBJ whole genome shotgun (WGS) entry which is preliminary data.</text>
</comment>
<keyword evidence="4" id="KW-1185">Reference proteome</keyword>
<dbReference type="NCBIfam" id="TIGR04183">
    <property type="entry name" value="Por_Secre_tail"/>
    <property type="match status" value="1"/>
</dbReference>
<accession>A0ABS0F8N5</accession>
<feature type="domain" description="Secretion system C-terminal sorting" evidence="2">
    <location>
        <begin position="408"/>
        <end position="471"/>
    </location>
</feature>
<proteinExistence type="predicted"/>
<organism evidence="3 4">
    <name type="scientific">Kaistella gelatinilytica</name>
    <dbReference type="NCBI Taxonomy" id="2787636"/>
    <lineage>
        <taxon>Bacteria</taxon>
        <taxon>Pseudomonadati</taxon>
        <taxon>Bacteroidota</taxon>
        <taxon>Flavobacteriia</taxon>
        <taxon>Flavobacteriales</taxon>
        <taxon>Weeksellaceae</taxon>
        <taxon>Chryseobacterium group</taxon>
        <taxon>Kaistella</taxon>
    </lineage>
</organism>
<gene>
    <name evidence="3" type="ORF">IV494_02625</name>
</gene>
<sequence>MKKLLFFLVVFYGTQSFSQINITKDPAFGNGGIFTADFSNSQTILNTNIIVLPDNSILYLINSTEKNYILKLTPNGALDSSFANNGKLEFQENNFMNAMLQGDKIIVCFGPKPSGDDPYEGSKIIRYDHNGILDTTFGENGVLNEVTESINPQALSVLVLADQSLIITNSDSTNAKKFTADGMLDTTFGNNGEISYSYHFPMGQSSNGKITTCDISSISSSVFSFYDLNSLETNTVLNLNQHSCHHHNGALLQNKTNLSTRMTSNGMVYSVFEYKNYPLPDFSRLIVIKDDHLDSNFNGNGFATSEDYEQFLDMGFSQNQFIILNQKGNQKALNAFSTTGNALKINNNRDFNLLSGHEIELKDNFILVNSILPDQNQNLIRVKIEKYLVQTEKLSTSNTSLKKIEIENPLRDFLNIRNAEDAESLELFSIEGKKVLESKNDKKINTAILPKGNYILKITMKNSEHISKKLIKN</sequence>
<dbReference type="Proteomes" id="UP000660070">
    <property type="component" value="Unassembled WGS sequence"/>
</dbReference>